<dbReference type="AlphaFoldDB" id="A0A2P4P3U9"/>
<proteinExistence type="predicted"/>
<evidence type="ECO:0000313" key="1">
    <source>
        <dbReference type="EMBL" id="POG60063.1"/>
    </source>
</evidence>
<gene>
    <name evidence="1" type="ORF">GLOIN_2v809005</name>
</gene>
<reference evidence="1 2" key="2">
    <citation type="journal article" date="2018" name="New Phytol.">
        <title>High intraspecific genome diversity in the model arbuscular mycorrhizal symbiont Rhizophagus irregularis.</title>
        <authorList>
            <person name="Chen E.C.H."/>
            <person name="Morin E."/>
            <person name="Beaudet D."/>
            <person name="Noel J."/>
            <person name="Yildirir G."/>
            <person name="Ndikumana S."/>
            <person name="Charron P."/>
            <person name="St-Onge C."/>
            <person name="Giorgi J."/>
            <person name="Kruger M."/>
            <person name="Marton T."/>
            <person name="Ropars J."/>
            <person name="Grigoriev I.V."/>
            <person name="Hainaut M."/>
            <person name="Henrissat B."/>
            <person name="Roux C."/>
            <person name="Martin F."/>
            <person name="Corradi N."/>
        </authorList>
    </citation>
    <scope>NUCLEOTIDE SEQUENCE [LARGE SCALE GENOMIC DNA]</scope>
    <source>
        <strain evidence="1 2">DAOM 197198</strain>
    </source>
</reference>
<reference evidence="1 2" key="1">
    <citation type="journal article" date="2013" name="Proc. Natl. Acad. Sci. U.S.A.">
        <title>Genome of an arbuscular mycorrhizal fungus provides insight into the oldest plant symbiosis.</title>
        <authorList>
            <person name="Tisserant E."/>
            <person name="Malbreil M."/>
            <person name="Kuo A."/>
            <person name="Kohler A."/>
            <person name="Symeonidi A."/>
            <person name="Balestrini R."/>
            <person name="Charron P."/>
            <person name="Duensing N."/>
            <person name="Frei Dit Frey N."/>
            <person name="Gianinazzi-Pearson V."/>
            <person name="Gilbert L.B."/>
            <person name="Handa Y."/>
            <person name="Herr J.R."/>
            <person name="Hijri M."/>
            <person name="Koul R."/>
            <person name="Kawaguchi M."/>
            <person name="Krajinski F."/>
            <person name="Lammers P.J."/>
            <person name="Masclaux F.G."/>
            <person name="Murat C."/>
            <person name="Morin E."/>
            <person name="Ndikumana S."/>
            <person name="Pagni M."/>
            <person name="Petitpierre D."/>
            <person name="Requena N."/>
            <person name="Rosikiewicz P."/>
            <person name="Riley R."/>
            <person name="Saito K."/>
            <person name="San Clemente H."/>
            <person name="Shapiro H."/>
            <person name="van Tuinen D."/>
            <person name="Becard G."/>
            <person name="Bonfante P."/>
            <person name="Paszkowski U."/>
            <person name="Shachar-Hill Y.Y."/>
            <person name="Tuskan G.A."/>
            <person name="Young P.W."/>
            <person name="Sanders I.R."/>
            <person name="Henrissat B."/>
            <person name="Rensing S.A."/>
            <person name="Grigoriev I.V."/>
            <person name="Corradi N."/>
            <person name="Roux C."/>
            <person name="Martin F."/>
        </authorList>
    </citation>
    <scope>NUCLEOTIDE SEQUENCE [LARGE SCALE GENOMIC DNA]</scope>
    <source>
        <strain evidence="1 2">DAOM 197198</strain>
    </source>
</reference>
<dbReference type="Proteomes" id="UP000018888">
    <property type="component" value="Unassembled WGS sequence"/>
</dbReference>
<evidence type="ECO:0000313" key="2">
    <source>
        <dbReference type="Proteomes" id="UP000018888"/>
    </source>
</evidence>
<organism evidence="1 2">
    <name type="scientific">Rhizophagus irregularis (strain DAOM 181602 / DAOM 197198 / MUCL 43194)</name>
    <name type="common">Arbuscular mycorrhizal fungus</name>
    <name type="synonym">Glomus intraradices</name>
    <dbReference type="NCBI Taxonomy" id="747089"/>
    <lineage>
        <taxon>Eukaryota</taxon>
        <taxon>Fungi</taxon>
        <taxon>Fungi incertae sedis</taxon>
        <taxon>Mucoromycota</taxon>
        <taxon>Glomeromycotina</taxon>
        <taxon>Glomeromycetes</taxon>
        <taxon>Glomerales</taxon>
        <taxon>Glomeraceae</taxon>
        <taxon>Rhizophagus</taxon>
    </lineage>
</organism>
<comment type="caution">
    <text evidence="1">The sequence shown here is derived from an EMBL/GenBank/DDBJ whole genome shotgun (WGS) entry which is preliminary data.</text>
</comment>
<accession>A0A2P4P3U9</accession>
<name>A0A2P4P3U9_RHIID</name>
<dbReference type="EMBL" id="AUPC02000411">
    <property type="protein sequence ID" value="POG60063.1"/>
    <property type="molecule type" value="Genomic_DNA"/>
</dbReference>
<keyword evidence="2" id="KW-1185">Reference proteome</keyword>
<sequence>MLILYQDVHFIIFRSWKNHVSFESFQSILLITCLKFTLFTNIKVHVAPSMMRLIEVIEILSKIKS</sequence>
<protein>
    <submittedName>
        <fullName evidence="1">Uncharacterized protein</fullName>
    </submittedName>
</protein>